<reference evidence="1 2" key="1">
    <citation type="journal article" date="2013" name="PLoS Genet.">
        <title>Comparative genome structure, secondary metabolite, and effector coding capacity across Cochliobolus pathogens.</title>
        <authorList>
            <person name="Condon B.J."/>
            <person name="Leng Y."/>
            <person name="Wu D."/>
            <person name="Bushley K.E."/>
            <person name="Ohm R.A."/>
            <person name="Otillar R."/>
            <person name="Martin J."/>
            <person name="Schackwitz W."/>
            <person name="Grimwood J."/>
            <person name="MohdZainudin N."/>
            <person name="Xue C."/>
            <person name="Wang R."/>
            <person name="Manning V.A."/>
            <person name="Dhillon B."/>
            <person name="Tu Z.J."/>
            <person name="Steffenson B.J."/>
            <person name="Salamov A."/>
            <person name="Sun H."/>
            <person name="Lowry S."/>
            <person name="LaButti K."/>
            <person name="Han J."/>
            <person name="Copeland A."/>
            <person name="Lindquist E."/>
            <person name="Barry K."/>
            <person name="Schmutz J."/>
            <person name="Baker S.E."/>
            <person name="Ciuffetti L.M."/>
            <person name="Grigoriev I.V."/>
            <person name="Zhong S."/>
            <person name="Turgeon B.G."/>
        </authorList>
    </citation>
    <scope>NUCLEOTIDE SEQUENCE [LARGE SCALE GENOMIC DNA]</scope>
    <source>
        <strain evidence="1 2">ATCC 44560</strain>
    </source>
</reference>
<dbReference type="HOGENOM" id="CLU_1635081_0_0_1"/>
<organism evidence="1 2">
    <name type="scientific">Bipolaris oryzae ATCC 44560</name>
    <dbReference type="NCBI Taxonomy" id="930090"/>
    <lineage>
        <taxon>Eukaryota</taxon>
        <taxon>Fungi</taxon>
        <taxon>Dikarya</taxon>
        <taxon>Ascomycota</taxon>
        <taxon>Pezizomycotina</taxon>
        <taxon>Dothideomycetes</taxon>
        <taxon>Pleosporomycetidae</taxon>
        <taxon>Pleosporales</taxon>
        <taxon>Pleosporineae</taxon>
        <taxon>Pleosporaceae</taxon>
        <taxon>Bipolaris</taxon>
    </lineage>
</organism>
<gene>
    <name evidence="1" type="ORF">COCMIDRAFT_28082</name>
</gene>
<dbReference type="RefSeq" id="XP_007690041.1">
    <property type="nucleotide sequence ID" value="XM_007691851.1"/>
</dbReference>
<dbReference type="AlphaFoldDB" id="W6Z783"/>
<sequence length="162" mass="17868">MSLASGGKLVGQHFHVVLSVYGTTPSRRGLVERPENAPSLLKDRKCRAHGGEAHTAKVLFSSAYYRSKSASAAETAITSAQTTPSRRVLLVTSEPLLGAQESRWPMETTRPRVEPPGAAVPFALNHMRVIDFRATQRPTVIRSWQSRKLRKRYQCPGILSST</sequence>
<protein>
    <submittedName>
        <fullName evidence="1">Uncharacterized protein</fullName>
    </submittedName>
</protein>
<dbReference type="Proteomes" id="UP000054032">
    <property type="component" value="Unassembled WGS sequence"/>
</dbReference>
<dbReference type="EMBL" id="KI964029">
    <property type="protein sequence ID" value="EUC43424.1"/>
    <property type="molecule type" value="Genomic_DNA"/>
</dbReference>
<dbReference type="KEGG" id="bor:COCMIDRAFT_28082"/>
<accession>W6Z783</accession>
<evidence type="ECO:0000313" key="1">
    <source>
        <dbReference type="EMBL" id="EUC43424.1"/>
    </source>
</evidence>
<evidence type="ECO:0000313" key="2">
    <source>
        <dbReference type="Proteomes" id="UP000054032"/>
    </source>
</evidence>
<keyword evidence="2" id="KW-1185">Reference proteome</keyword>
<proteinExistence type="predicted"/>
<name>W6Z783_COCMI</name>
<dbReference type="GeneID" id="19121238"/>